<protein>
    <submittedName>
        <fullName evidence="1">G1942 protein</fullName>
    </submittedName>
</protein>
<accession>A0ABP1FJ60</accession>
<name>A0ABP1FJ60_9CHLO</name>
<keyword evidence="2" id="KW-1185">Reference proteome</keyword>
<evidence type="ECO:0000313" key="2">
    <source>
        <dbReference type="Proteomes" id="UP001497392"/>
    </source>
</evidence>
<proteinExistence type="predicted"/>
<sequence>MEELWGRCDFTSDLKLGDNFHCKEDITRWLSKRLPGFTQLICNTKHHWQPSCYQSPEELARATDAAAWLLTQLPVFRIDCMTGSKLHVAISLDLSRRLLRPGGIEHPHHALDNLWPAHSDSLVELSIVIHATDATRCIAAVNQLKSLTSLDVSVHPRSYRGDELADEIFFSDIEPSSHSITLVNWYKFNSDNMAALKHITEEVGGKVSVKAEMMGEDFMKPWNADMDESFCRSFL</sequence>
<evidence type="ECO:0000313" key="1">
    <source>
        <dbReference type="EMBL" id="CAL5220000.1"/>
    </source>
</evidence>
<comment type="caution">
    <text evidence="1">The sequence shown here is derived from an EMBL/GenBank/DDBJ whole genome shotgun (WGS) entry which is preliminary data.</text>
</comment>
<gene>
    <name evidence="1" type="primary">g1942</name>
    <name evidence="1" type="ORF">VP750_LOCUS1659</name>
</gene>
<reference evidence="1 2" key="1">
    <citation type="submission" date="2024-06" db="EMBL/GenBank/DDBJ databases">
        <authorList>
            <person name="Kraege A."/>
            <person name="Thomma B."/>
        </authorList>
    </citation>
    <scope>NUCLEOTIDE SEQUENCE [LARGE SCALE GENOMIC DNA]</scope>
</reference>
<dbReference type="Proteomes" id="UP001497392">
    <property type="component" value="Unassembled WGS sequence"/>
</dbReference>
<dbReference type="EMBL" id="CAXHTA020000002">
    <property type="protein sequence ID" value="CAL5220000.1"/>
    <property type="molecule type" value="Genomic_DNA"/>
</dbReference>
<organism evidence="1 2">
    <name type="scientific">Coccomyxa viridis</name>
    <dbReference type="NCBI Taxonomy" id="1274662"/>
    <lineage>
        <taxon>Eukaryota</taxon>
        <taxon>Viridiplantae</taxon>
        <taxon>Chlorophyta</taxon>
        <taxon>core chlorophytes</taxon>
        <taxon>Trebouxiophyceae</taxon>
        <taxon>Trebouxiophyceae incertae sedis</taxon>
        <taxon>Coccomyxaceae</taxon>
        <taxon>Coccomyxa</taxon>
    </lineage>
</organism>